<sequence length="109" mass="12508">MVENNSSVIFGELLIVIAAFSWSGSNTYYRLKLEGMTQLQVSAYQMLFGTIGILAAIALVRCTGSPHSVTTVFWLVNAWRKANRQYYHRNCTSDRRHHCCTVFWKREVS</sequence>
<dbReference type="EMBL" id="VJMZ01000001">
    <property type="protein sequence ID" value="TRM13140.1"/>
    <property type="molecule type" value="Genomic_DNA"/>
</dbReference>
<evidence type="ECO:0000256" key="1">
    <source>
        <dbReference type="SAM" id="Phobius"/>
    </source>
</evidence>
<gene>
    <name evidence="2" type="ORF">FFL34_04365</name>
    <name evidence="3" type="ORF">FH966_00430</name>
</gene>
<dbReference type="Proteomes" id="UP000319280">
    <property type="component" value="Unassembled WGS sequence"/>
</dbReference>
<organism evidence="3 5">
    <name type="scientific">Lentibacillus cibarius</name>
    <dbReference type="NCBI Taxonomy" id="2583219"/>
    <lineage>
        <taxon>Bacteria</taxon>
        <taxon>Bacillati</taxon>
        <taxon>Bacillota</taxon>
        <taxon>Bacilli</taxon>
        <taxon>Bacillales</taxon>
        <taxon>Bacillaceae</taxon>
        <taxon>Lentibacillus</taxon>
    </lineage>
</organism>
<comment type="caution">
    <text evidence="3">The sequence shown here is derived from an EMBL/GenBank/DDBJ whole genome shotgun (WGS) entry which is preliminary data.</text>
</comment>
<evidence type="ECO:0000313" key="2">
    <source>
        <dbReference type="EMBL" id="TMN23785.1"/>
    </source>
</evidence>
<dbReference type="AlphaFoldDB" id="A0A549YMM7"/>
<keyword evidence="1" id="KW-0812">Transmembrane</keyword>
<keyword evidence="1" id="KW-0472">Membrane</keyword>
<evidence type="ECO:0000313" key="3">
    <source>
        <dbReference type="EMBL" id="TRM13140.1"/>
    </source>
</evidence>
<feature type="transmembrane region" description="Helical" evidence="1">
    <location>
        <begin position="6"/>
        <end position="29"/>
    </location>
</feature>
<keyword evidence="5" id="KW-1185">Reference proteome</keyword>
<protein>
    <submittedName>
        <fullName evidence="3">EamA family transporter</fullName>
    </submittedName>
</protein>
<reference evidence="3 5" key="2">
    <citation type="submission" date="2019-07" db="EMBL/GenBank/DDBJ databases">
        <title>Genomic analysis of Lentibacillus sp. NKC851-2.</title>
        <authorList>
            <person name="Oh Y.J."/>
        </authorList>
    </citation>
    <scope>NUCLEOTIDE SEQUENCE [LARGE SCALE GENOMIC DNA]</scope>
    <source>
        <strain evidence="3 5">NKC851-2</strain>
    </source>
</reference>
<proteinExistence type="predicted"/>
<accession>A0A549YMM7</accession>
<evidence type="ECO:0000313" key="4">
    <source>
        <dbReference type="Proteomes" id="UP000306980"/>
    </source>
</evidence>
<dbReference type="Proteomes" id="UP000306980">
    <property type="component" value="Unassembled WGS sequence"/>
</dbReference>
<feature type="transmembrane region" description="Helical" evidence="1">
    <location>
        <begin position="41"/>
        <end position="60"/>
    </location>
</feature>
<keyword evidence="1" id="KW-1133">Transmembrane helix</keyword>
<reference evidence="2 4" key="1">
    <citation type="submission" date="2019-05" db="EMBL/GenBank/DDBJ databases">
        <title>Genomic analysis of Lentibacillus sp. NKC220-2.</title>
        <authorList>
            <person name="Oh Y.J."/>
        </authorList>
    </citation>
    <scope>NUCLEOTIDE SEQUENCE [LARGE SCALE GENOMIC DNA]</scope>
    <source>
        <strain evidence="2 4">NKC220-2</strain>
    </source>
</reference>
<dbReference type="EMBL" id="VCIA01000001">
    <property type="protein sequence ID" value="TMN23785.1"/>
    <property type="molecule type" value="Genomic_DNA"/>
</dbReference>
<accession>A0A5S3QPU9</accession>
<name>A0A549YMM7_9BACI</name>
<evidence type="ECO:0000313" key="5">
    <source>
        <dbReference type="Proteomes" id="UP000319280"/>
    </source>
</evidence>
<dbReference type="OrthoDB" id="67135at2"/>